<dbReference type="SUPFAM" id="SSF55486">
    <property type="entry name" value="Metalloproteases ('zincins'), catalytic domain"/>
    <property type="match status" value="1"/>
</dbReference>
<evidence type="ECO:0000256" key="3">
    <source>
        <dbReference type="SAM" id="SignalP"/>
    </source>
</evidence>
<feature type="signal peptide" evidence="3">
    <location>
        <begin position="1"/>
        <end position="21"/>
    </location>
</feature>
<evidence type="ECO:0000256" key="2">
    <source>
        <dbReference type="ARBA" id="ARBA00022801"/>
    </source>
</evidence>
<comment type="caution">
    <text evidence="5">The sequence shown here is derived from an EMBL/GenBank/DDBJ whole genome shotgun (WGS) entry which is preliminary data.</text>
</comment>
<dbReference type="SUPFAM" id="SSF49785">
    <property type="entry name" value="Galactose-binding domain-like"/>
    <property type="match status" value="1"/>
</dbReference>
<dbReference type="GO" id="GO:0006508">
    <property type="term" value="P:proteolysis"/>
    <property type="evidence" value="ECO:0007669"/>
    <property type="project" value="UniProtKB-KW"/>
</dbReference>
<proteinExistence type="predicted"/>
<dbReference type="InterPro" id="IPR002884">
    <property type="entry name" value="P_dom"/>
</dbReference>
<sequence length="415" mass="46145">MNKTLLAAVITSSLVAPSVYATTNIDILGVYTKATSDWFATEQNKTEHITQIQHRFNVGNQILKKSGLDVKVNLVGTKEYNYDSAPGRRLNQEAALDAITPSYKQDAIFSDIEQVRKEKGADMVALFRNLDVKNSPDYVREGNTISLSCGLAWVVPAFRWDASNTSWVKSQMYSHSYLNECGDDTFIHELGHNFGINHAREQYTVPPHTQNGTEKDAYGYGVNGKFATTMAYGFLFNVYNRSYTFSNPDTQCGDQACGVKDKSNATRAIGLTAPKIANIYQSKDGGTDTTDPVEPKEPQETKNVFSLESPVAVPDHTQIEIPLEVSYTGEVTEPTIALDIEHEFIGDISVRLIAPDNAYWVLKKANRSDRGKKFNVTFTLQDMQGVDVTGQWKLQVTDHFRNDVGVVKNATLTLK</sequence>
<dbReference type="PROSITE" id="PS51829">
    <property type="entry name" value="P_HOMO_B"/>
    <property type="match status" value="1"/>
</dbReference>
<reference evidence="5 6" key="1">
    <citation type="journal article" date="2013" name="ISME J.">
        <title>Comparative genomics of pathogenic lineages of Vibrio nigripulchritudo identifies virulence-associated traits.</title>
        <authorList>
            <person name="Goudenege D."/>
            <person name="Labreuche Y."/>
            <person name="Krin E."/>
            <person name="Ansquer D."/>
            <person name="Mangenot S."/>
            <person name="Calteau A."/>
            <person name="Medigue C."/>
            <person name="Mazel D."/>
            <person name="Polz M.F."/>
            <person name="Le Roux F."/>
        </authorList>
    </citation>
    <scope>NUCLEOTIDE SEQUENCE [LARGE SCALE GENOMIC DNA]</scope>
    <source>
        <strain evidence="5 6">SOn1</strain>
    </source>
</reference>
<dbReference type="InterPro" id="IPR008979">
    <property type="entry name" value="Galactose-bd-like_sf"/>
</dbReference>
<name>A0AAV2VP66_9VIBR</name>
<dbReference type="GO" id="GO:0008237">
    <property type="term" value="F:metallopeptidase activity"/>
    <property type="evidence" value="ECO:0007669"/>
    <property type="project" value="InterPro"/>
</dbReference>
<evidence type="ECO:0000313" key="6">
    <source>
        <dbReference type="Proteomes" id="UP000018211"/>
    </source>
</evidence>
<feature type="chain" id="PRO_5043875714" description="P/Homo B domain-containing protein" evidence="3">
    <location>
        <begin position="22"/>
        <end position="415"/>
    </location>
</feature>
<dbReference type="Pfam" id="PF01483">
    <property type="entry name" value="P_proprotein"/>
    <property type="match status" value="1"/>
</dbReference>
<gene>
    <name evidence="5" type="ORF">VIBNISOn1_1760048</name>
</gene>
<dbReference type="EMBL" id="CAOF01000086">
    <property type="protein sequence ID" value="CCO46427.1"/>
    <property type="molecule type" value="Genomic_DNA"/>
</dbReference>
<keyword evidence="2" id="KW-0378">Hydrolase</keyword>
<organism evidence="5 6">
    <name type="scientific">Vibrio nigripulchritudo SOn1</name>
    <dbReference type="NCBI Taxonomy" id="1238450"/>
    <lineage>
        <taxon>Bacteria</taxon>
        <taxon>Pseudomonadati</taxon>
        <taxon>Pseudomonadota</taxon>
        <taxon>Gammaproteobacteria</taxon>
        <taxon>Vibrionales</taxon>
        <taxon>Vibrionaceae</taxon>
        <taxon>Vibrio</taxon>
    </lineage>
</organism>
<dbReference type="Pfam" id="PF13582">
    <property type="entry name" value="Reprolysin_3"/>
    <property type="match status" value="1"/>
</dbReference>
<keyword evidence="3" id="KW-0732">Signal</keyword>
<keyword evidence="1" id="KW-0645">Protease</keyword>
<feature type="domain" description="P/Homo B" evidence="4">
    <location>
        <begin position="293"/>
        <end position="415"/>
    </location>
</feature>
<dbReference type="Gene3D" id="3.40.390.10">
    <property type="entry name" value="Collagenase (Catalytic Domain)"/>
    <property type="match status" value="1"/>
</dbReference>
<dbReference type="Proteomes" id="UP000018211">
    <property type="component" value="Unassembled WGS sequence"/>
</dbReference>
<evidence type="ECO:0000313" key="5">
    <source>
        <dbReference type="EMBL" id="CCO46427.1"/>
    </source>
</evidence>
<dbReference type="RefSeq" id="WP_022605378.1">
    <property type="nucleotide sequence ID" value="NZ_LK391965.1"/>
</dbReference>
<accession>A0AAV2VP66</accession>
<evidence type="ECO:0000259" key="4">
    <source>
        <dbReference type="PROSITE" id="PS51829"/>
    </source>
</evidence>
<dbReference type="AlphaFoldDB" id="A0AAV2VP66"/>
<dbReference type="GO" id="GO:0004252">
    <property type="term" value="F:serine-type endopeptidase activity"/>
    <property type="evidence" value="ECO:0007669"/>
    <property type="project" value="InterPro"/>
</dbReference>
<protein>
    <recommendedName>
        <fullName evidence="4">P/Homo B domain-containing protein</fullName>
    </recommendedName>
</protein>
<dbReference type="InterPro" id="IPR024079">
    <property type="entry name" value="MetalloPept_cat_dom_sf"/>
</dbReference>
<evidence type="ECO:0000256" key="1">
    <source>
        <dbReference type="ARBA" id="ARBA00022670"/>
    </source>
</evidence>
<dbReference type="Gene3D" id="2.60.120.260">
    <property type="entry name" value="Galactose-binding domain-like"/>
    <property type="match status" value="1"/>
</dbReference>